<dbReference type="PRINTS" id="PR00344">
    <property type="entry name" value="BCTRLSENSOR"/>
</dbReference>
<comment type="subcellular location">
    <subcellularLocation>
        <location evidence="2">Membrane</location>
    </subcellularLocation>
</comment>
<dbReference type="PROSITE" id="PS50109">
    <property type="entry name" value="HIS_KIN"/>
    <property type="match status" value="1"/>
</dbReference>
<feature type="transmembrane region" description="Helical" evidence="11">
    <location>
        <begin position="12"/>
        <end position="33"/>
    </location>
</feature>
<evidence type="ECO:0000259" key="13">
    <source>
        <dbReference type="PROSITE" id="PS50885"/>
    </source>
</evidence>
<evidence type="ECO:0000313" key="15">
    <source>
        <dbReference type="Proteomes" id="UP000253951"/>
    </source>
</evidence>
<dbReference type="SUPFAM" id="SSF158472">
    <property type="entry name" value="HAMP domain-like"/>
    <property type="match status" value="1"/>
</dbReference>
<evidence type="ECO:0000256" key="7">
    <source>
        <dbReference type="ARBA" id="ARBA00022777"/>
    </source>
</evidence>
<dbReference type="Pfam" id="PF00672">
    <property type="entry name" value="HAMP"/>
    <property type="match status" value="1"/>
</dbReference>
<evidence type="ECO:0000256" key="4">
    <source>
        <dbReference type="ARBA" id="ARBA00022553"/>
    </source>
</evidence>
<accession>A0A345HD13</accession>
<keyword evidence="8 11" id="KW-1133">Transmembrane helix</keyword>
<evidence type="ECO:0000313" key="14">
    <source>
        <dbReference type="EMBL" id="AXG74473.1"/>
    </source>
</evidence>
<dbReference type="CDD" id="cd00082">
    <property type="entry name" value="HisKA"/>
    <property type="match status" value="1"/>
</dbReference>
<feature type="domain" description="Histidine kinase" evidence="12">
    <location>
        <begin position="246"/>
        <end position="458"/>
    </location>
</feature>
<dbReference type="SUPFAM" id="SSF55874">
    <property type="entry name" value="ATPase domain of HSP90 chaperone/DNA topoisomerase II/histidine kinase"/>
    <property type="match status" value="1"/>
</dbReference>
<dbReference type="Gene3D" id="1.10.287.130">
    <property type="match status" value="1"/>
</dbReference>
<dbReference type="Gene3D" id="3.30.565.10">
    <property type="entry name" value="Histidine kinase-like ATPase, C-terminal domain"/>
    <property type="match status" value="1"/>
</dbReference>
<dbReference type="SMART" id="SM00304">
    <property type="entry name" value="HAMP"/>
    <property type="match status" value="1"/>
</dbReference>
<feature type="domain" description="HAMP" evidence="13">
    <location>
        <begin position="185"/>
        <end position="238"/>
    </location>
</feature>
<keyword evidence="10 11" id="KW-0472">Membrane</keyword>
<dbReference type="OrthoDB" id="594725at2"/>
<dbReference type="Proteomes" id="UP000253951">
    <property type="component" value="Chromosome"/>
</dbReference>
<keyword evidence="4" id="KW-0597">Phosphoprotein</keyword>
<sequence>MYRLSYKNRIAFYYIISTALLIFAVFLVLYSSAKARVYNDLENDISAEVGDLYDEIKTSPAGFILIDEHEWKEKEHNTLDLNPIFIQFVDLQGNFIDKSPNLKQEQLKVILPPTKEKFYNTNINTAAIRQTQVAIYHNTKIVGYILVAMSLEDANNVLKSLFNIMMVAYPLILIVLFGIARFLAGRSISPVKDIIRTSDKISRDNLVARIPLPANKDELYVLSETINNLLDRIENAIEREKQFTSDASHELRTPLSVIKGTLEVLIRKPRERNEYEEKINYCINEVNRINYLVDQLLLLARFENQKKSIQMEQVYLNPIIHEALLRQSGNIQVQNMKIVPIQNQDYYANTDSYLLSIIIDNLISNAVKYSGMGSTLSITVSGNESTTKIQIADNGSGISKEDLKRIYDRFYRAKSENNNDGKGIGLGLSIVKRLCSLLDITITIESEENKGTTVTLQF</sequence>
<protein>
    <recommendedName>
        <fullName evidence="3">histidine kinase</fullName>
        <ecNumber evidence="3">2.7.13.3</ecNumber>
    </recommendedName>
</protein>
<dbReference type="Gene3D" id="6.10.340.10">
    <property type="match status" value="1"/>
</dbReference>
<dbReference type="PROSITE" id="PS50885">
    <property type="entry name" value="HAMP"/>
    <property type="match status" value="1"/>
</dbReference>
<evidence type="ECO:0000256" key="8">
    <source>
        <dbReference type="ARBA" id="ARBA00022989"/>
    </source>
</evidence>
<comment type="catalytic activity">
    <reaction evidence="1">
        <text>ATP + protein L-histidine = ADP + protein N-phospho-L-histidine.</text>
        <dbReference type="EC" id="2.7.13.3"/>
    </reaction>
</comment>
<dbReference type="EMBL" id="CP031188">
    <property type="protein sequence ID" value="AXG74473.1"/>
    <property type="molecule type" value="Genomic_DNA"/>
</dbReference>
<dbReference type="SMART" id="SM00388">
    <property type="entry name" value="HisKA"/>
    <property type="match status" value="1"/>
</dbReference>
<keyword evidence="15" id="KW-1185">Reference proteome</keyword>
<reference evidence="14 15" key="1">
    <citation type="submission" date="2018-07" db="EMBL/GenBank/DDBJ databases">
        <title>Complete genome sequence of Flavobacterium arcticum type strain SM1502T.</title>
        <authorList>
            <person name="Li Y."/>
            <person name="Li D.-D."/>
        </authorList>
    </citation>
    <scope>NUCLEOTIDE SEQUENCE [LARGE SCALE GENOMIC DNA]</scope>
    <source>
        <strain evidence="14 15">SM1502</strain>
    </source>
</reference>
<organism evidence="14 15">
    <name type="scientific">Flavobacterium arcticum</name>
    <dbReference type="NCBI Taxonomy" id="1784713"/>
    <lineage>
        <taxon>Bacteria</taxon>
        <taxon>Pseudomonadati</taxon>
        <taxon>Bacteroidota</taxon>
        <taxon>Flavobacteriia</taxon>
        <taxon>Flavobacteriales</taxon>
        <taxon>Flavobacteriaceae</taxon>
        <taxon>Flavobacterium</taxon>
    </lineage>
</organism>
<dbReference type="InterPro" id="IPR036890">
    <property type="entry name" value="HATPase_C_sf"/>
</dbReference>
<dbReference type="InterPro" id="IPR050428">
    <property type="entry name" value="TCS_sensor_his_kinase"/>
</dbReference>
<evidence type="ECO:0000256" key="9">
    <source>
        <dbReference type="ARBA" id="ARBA00023012"/>
    </source>
</evidence>
<dbReference type="InterPro" id="IPR005467">
    <property type="entry name" value="His_kinase_dom"/>
</dbReference>
<dbReference type="RefSeq" id="WP_114678231.1">
    <property type="nucleotide sequence ID" value="NZ_CP031188.1"/>
</dbReference>
<dbReference type="KEGG" id="fat:DVK85_09590"/>
<dbReference type="InterPro" id="IPR003661">
    <property type="entry name" value="HisK_dim/P_dom"/>
</dbReference>
<dbReference type="GO" id="GO:0000155">
    <property type="term" value="F:phosphorelay sensor kinase activity"/>
    <property type="evidence" value="ECO:0007669"/>
    <property type="project" value="InterPro"/>
</dbReference>
<dbReference type="InterPro" id="IPR003660">
    <property type="entry name" value="HAMP_dom"/>
</dbReference>
<dbReference type="InterPro" id="IPR003594">
    <property type="entry name" value="HATPase_dom"/>
</dbReference>
<gene>
    <name evidence="14" type="ORF">DVK85_09590</name>
</gene>
<dbReference type="SMART" id="SM00387">
    <property type="entry name" value="HATPase_c"/>
    <property type="match status" value="1"/>
</dbReference>
<keyword evidence="6 11" id="KW-0812">Transmembrane</keyword>
<dbReference type="InterPro" id="IPR036097">
    <property type="entry name" value="HisK_dim/P_sf"/>
</dbReference>
<dbReference type="Pfam" id="PF00512">
    <property type="entry name" value="HisKA"/>
    <property type="match status" value="1"/>
</dbReference>
<dbReference type="PANTHER" id="PTHR45436:SF5">
    <property type="entry name" value="SENSOR HISTIDINE KINASE TRCS"/>
    <property type="match status" value="1"/>
</dbReference>
<evidence type="ECO:0000256" key="6">
    <source>
        <dbReference type="ARBA" id="ARBA00022692"/>
    </source>
</evidence>
<evidence type="ECO:0000256" key="11">
    <source>
        <dbReference type="SAM" id="Phobius"/>
    </source>
</evidence>
<keyword evidence="9" id="KW-0902">Two-component regulatory system</keyword>
<dbReference type="InterPro" id="IPR004358">
    <property type="entry name" value="Sig_transdc_His_kin-like_C"/>
</dbReference>
<evidence type="ECO:0000256" key="10">
    <source>
        <dbReference type="ARBA" id="ARBA00023136"/>
    </source>
</evidence>
<dbReference type="SUPFAM" id="SSF47384">
    <property type="entry name" value="Homodimeric domain of signal transducing histidine kinase"/>
    <property type="match status" value="1"/>
</dbReference>
<evidence type="ECO:0000259" key="12">
    <source>
        <dbReference type="PROSITE" id="PS50109"/>
    </source>
</evidence>
<evidence type="ECO:0000256" key="1">
    <source>
        <dbReference type="ARBA" id="ARBA00000085"/>
    </source>
</evidence>
<name>A0A345HD13_9FLAO</name>
<dbReference type="GO" id="GO:0005886">
    <property type="term" value="C:plasma membrane"/>
    <property type="evidence" value="ECO:0007669"/>
    <property type="project" value="TreeGrafter"/>
</dbReference>
<dbReference type="EC" id="2.7.13.3" evidence="3"/>
<dbReference type="Pfam" id="PF02518">
    <property type="entry name" value="HATPase_c"/>
    <property type="match status" value="1"/>
</dbReference>
<dbReference type="CDD" id="cd00075">
    <property type="entry name" value="HATPase"/>
    <property type="match status" value="1"/>
</dbReference>
<dbReference type="PANTHER" id="PTHR45436">
    <property type="entry name" value="SENSOR HISTIDINE KINASE YKOH"/>
    <property type="match status" value="1"/>
</dbReference>
<evidence type="ECO:0000256" key="3">
    <source>
        <dbReference type="ARBA" id="ARBA00012438"/>
    </source>
</evidence>
<evidence type="ECO:0000256" key="2">
    <source>
        <dbReference type="ARBA" id="ARBA00004370"/>
    </source>
</evidence>
<evidence type="ECO:0000256" key="5">
    <source>
        <dbReference type="ARBA" id="ARBA00022679"/>
    </source>
</evidence>
<keyword evidence="5" id="KW-0808">Transferase</keyword>
<dbReference type="CDD" id="cd06225">
    <property type="entry name" value="HAMP"/>
    <property type="match status" value="1"/>
</dbReference>
<keyword evidence="7 14" id="KW-0418">Kinase</keyword>
<proteinExistence type="predicted"/>
<feature type="transmembrane region" description="Helical" evidence="11">
    <location>
        <begin position="161"/>
        <end position="184"/>
    </location>
</feature>
<dbReference type="AlphaFoldDB" id="A0A345HD13"/>
<dbReference type="FunFam" id="1.10.287.130:FF:000001">
    <property type="entry name" value="Two-component sensor histidine kinase"/>
    <property type="match status" value="1"/>
</dbReference>